<feature type="binding site" evidence="3">
    <location>
        <position position="102"/>
    </location>
    <ligand>
        <name>substrate</name>
    </ligand>
</feature>
<evidence type="ECO:0000256" key="3">
    <source>
        <dbReference type="PIRSR" id="PIRSR605511-2"/>
    </source>
</evidence>
<evidence type="ECO:0000259" key="4">
    <source>
        <dbReference type="Pfam" id="PF08450"/>
    </source>
</evidence>
<comment type="cofactor">
    <cofactor evidence="3">
        <name>Zn(2+)</name>
        <dbReference type="ChEBI" id="CHEBI:29105"/>
    </cofactor>
    <text evidence="3">Binds 1 divalent metal cation per subunit.</text>
</comment>
<keyword evidence="6" id="KW-1185">Reference proteome</keyword>
<sequence length="298" mass="33399">MITLIDTIKVNNELGEGVIWDALARVIWWTDIQGKTLYQYAPETKELNSWQTPERIACFAPVQNRTDLVVAFESGFAFYQPDSGAVEWIHKVEQDNSGTRFNDGRTDRQGRFWAGTMVENEELSTYKGSLYCLQSDLSIRQTISGLAIPNSLCWSPDSTLMYHTDTPSRTIRRYDFDSQTGTFDTDNSSAHKFVTTEPDCFPDGSIIDADGYLWNAQWGGSKVVRYAPDGSEDLSLAVPTAQPTCVAFAGTNLDLLVVTSAHEWMTPQQRAEDPQAGNVFIYQTPFKGLVESRFKLGN</sequence>
<dbReference type="GO" id="GO:0004341">
    <property type="term" value="F:gluconolactonase activity"/>
    <property type="evidence" value="ECO:0007669"/>
    <property type="project" value="TreeGrafter"/>
</dbReference>
<dbReference type="GO" id="GO:0019853">
    <property type="term" value="P:L-ascorbic acid biosynthetic process"/>
    <property type="evidence" value="ECO:0007669"/>
    <property type="project" value="TreeGrafter"/>
</dbReference>
<comment type="similarity">
    <text evidence="1">Belongs to the SMP-30/CGR1 family.</text>
</comment>
<feature type="binding site" evidence="3">
    <location>
        <position position="16"/>
    </location>
    <ligand>
        <name>a divalent metal cation</name>
        <dbReference type="ChEBI" id="CHEBI:60240"/>
    </ligand>
</feature>
<feature type="domain" description="SMP-30/Gluconolactonase/LRE-like region" evidence="4">
    <location>
        <begin position="14"/>
        <end position="262"/>
    </location>
</feature>
<feature type="binding site" evidence="3">
    <location>
        <position position="150"/>
    </location>
    <ligand>
        <name>a divalent metal cation</name>
        <dbReference type="ChEBI" id="CHEBI:60240"/>
    </ligand>
</feature>
<reference evidence="5 6" key="1">
    <citation type="submission" date="2018-06" db="EMBL/GenBank/DDBJ databases">
        <title>Genomic Encyclopedia of Type Strains, Phase IV (KMG-IV): sequencing the most valuable type-strain genomes for metagenomic binning, comparative biology and taxonomic classification.</title>
        <authorList>
            <person name="Goeker M."/>
        </authorList>
    </citation>
    <scope>NUCLEOTIDE SEQUENCE [LARGE SCALE GENOMIC DNA]</scope>
    <source>
        <strain evidence="5 6">DSM 24032</strain>
    </source>
</reference>
<organism evidence="5 6">
    <name type="scientific">Arenicella xantha</name>
    <dbReference type="NCBI Taxonomy" id="644221"/>
    <lineage>
        <taxon>Bacteria</taxon>
        <taxon>Pseudomonadati</taxon>
        <taxon>Pseudomonadota</taxon>
        <taxon>Gammaproteobacteria</taxon>
        <taxon>Arenicellales</taxon>
        <taxon>Arenicellaceae</taxon>
        <taxon>Arenicella</taxon>
    </lineage>
</organism>
<comment type="caution">
    <text evidence="5">The sequence shown here is derived from an EMBL/GenBank/DDBJ whole genome shotgun (WGS) entry which is preliminary data.</text>
</comment>
<accession>A0A395JLF4</accession>
<dbReference type="Proteomes" id="UP000253083">
    <property type="component" value="Unassembled WGS sequence"/>
</dbReference>
<gene>
    <name evidence="5" type="ORF">DFR28_1021053</name>
</gene>
<dbReference type="PANTHER" id="PTHR10907:SF47">
    <property type="entry name" value="REGUCALCIN"/>
    <property type="match status" value="1"/>
</dbReference>
<dbReference type="InParanoid" id="A0A395JLF4"/>
<evidence type="ECO:0000313" key="5">
    <source>
        <dbReference type="EMBL" id="RBP51623.1"/>
    </source>
</evidence>
<dbReference type="Gene3D" id="2.120.10.30">
    <property type="entry name" value="TolB, C-terminal domain"/>
    <property type="match status" value="1"/>
</dbReference>
<name>A0A395JLF4_9GAMM</name>
<keyword evidence="3" id="KW-0862">Zinc</keyword>
<feature type="binding site" evidence="3">
    <location>
        <position position="100"/>
    </location>
    <ligand>
        <name>substrate</name>
    </ligand>
</feature>
<feature type="active site" description="Proton donor/acceptor" evidence="2">
    <location>
        <position position="203"/>
    </location>
</feature>
<dbReference type="PRINTS" id="PR01790">
    <property type="entry name" value="SMP30FAMILY"/>
</dbReference>
<feature type="binding site" evidence="3">
    <location>
        <position position="203"/>
    </location>
    <ligand>
        <name>a divalent metal cation</name>
        <dbReference type="ChEBI" id="CHEBI:60240"/>
    </ligand>
</feature>
<dbReference type="Pfam" id="PF08450">
    <property type="entry name" value="SGL"/>
    <property type="match status" value="1"/>
</dbReference>
<dbReference type="AlphaFoldDB" id="A0A395JLF4"/>
<dbReference type="InterPro" id="IPR005511">
    <property type="entry name" value="SMP-30"/>
</dbReference>
<evidence type="ECO:0000256" key="1">
    <source>
        <dbReference type="ARBA" id="ARBA00008853"/>
    </source>
</evidence>
<proteinExistence type="inferred from homology"/>
<evidence type="ECO:0000256" key="2">
    <source>
        <dbReference type="PIRSR" id="PIRSR605511-1"/>
    </source>
</evidence>
<dbReference type="GO" id="GO:0005509">
    <property type="term" value="F:calcium ion binding"/>
    <property type="evidence" value="ECO:0007669"/>
    <property type="project" value="TreeGrafter"/>
</dbReference>
<dbReference type="SUPFAM" id="SSF63829">
    <property type="entry name" value="Calcium-dependent phosphotriesterase"/>
    <property type="match status" value="1"/>
</dbReference>
<dbReference type="OrthoDB" id="9775406at2"/>
<keyword evidence="3" id="KW-0479">Metal-binding</keyword>
<dbReference type="InterPro" id="IPR011042">
    <property type="entry name" value="6-blade_b-propeller_TolB-like"/>
</dbReference>
<dbReference type="RefSeq" id="WP_113954378.1">
    <property type="nucleotide sequence ID" value="NZ_QNRT01000002.1"/>
</dbReference>
<evidence type="ECO:0000313" key="6">
    <source>
        <dbReference type="Proteomes" id="UP000253083"/>
    </source>
</evidence>
<dbReference type="InterPro" id="IPR013658">
    <property type="entry name" value="SGL"/>
</dbReference>
<dbReference type="EMBL" id="QNRT01000002">
    <property type="protein sequence ID" value="RBP51623.1"/>
    <property type="molecule type" value="Genomic_DNA"/>
</dbReference>
<dbReference type="PANTHER" id="PTHR10907">
    <property type="entry name" value="REGUCALCIN"/>
    <property type="match status" value="1"/>
</dbReference>
<protein>
    <submittedName>
        <fullName evidence="5">Sugar lactone lactonase YvrE</fullName>
    </submittedName>
</protein>